<feature type="transmembrane region" description="Helical" evidence="2">
    <location>
        <begin position="699"/>
        <end position="720"/>
    </location>
</feature>
<keyword evidence="2" id="KW-0812">Transmembrane</keyword>
<feature type="transmembrane region" description="Helical" evidence="2">
    <location>
        <begin position="608"/>
        <end position="627"/>
    </location>
</feature>
<evidence type="ECO:0000256" key="2">
    <source>
        <dbReference type="SAM" id="Phobius"/>
    </source>
</evidence>
<sequence length="726" mass="85004">MKKNEKSTLPLISYSVLTTFHDQKKDLLEAFLPFVEYGIFNIGKEYIDIKGLRAFIERHYFINFPINTLTTLLKKLAKYGIIKQFENYNKIQVLDASKNITEYKNLFEVCGRDNRMFVSEYKKFSHLESSNDDEIFERLNEFITYSIDQVNLLSEYDKSVITDMRFVSISDFILHIKAYSNSLFDIFKKLYYGYLLSKITDINQISSAKDKGSQMSVIFDSNFIFRLLELQNPFFNEASLELYFILKKEGYELCTFKEIIEEVRSVLENLQIALMNSYIPEKMNEDDANRLDGVQGGYYRKIKTITNLQKLIQNLDESIKSLSITILSADSLKNITAEGDFYDSLYNSRLKKSKNNKPNYMTDEEFLYTGSEKKEEHFLKNLKKKVELDSKIVKFINNKRDGKVYNFSISKYILLSCDKSIFRTNYNFHQNSIPEVISEELLTNTLWIRNPNKIGDASIDLSLSAFQSSKYISYESMVSVYSTIENYISTNPIEASFIGDIFSNQYMIYKINKIEQQEDDNQKNKSLLILVQDLVDQNKRKLQADANTLIKEKQRSKQLEKELQVSIKSNSEINKKRERDKKEISKYKNLYRHYSNNSNNDFTEKQKYIYIIHSLIIIFTNLITIYATKDYCIRFFGGFINLNYNEIQENSMLAIPELFYLTFSIISIVDLKLAIAEYLYRSQMSIVFVKYYIKKAGVILFYLVVTVLVSILIGIFINLYTSKSSG</sequence>
<proteinExistence type="predicted"/>
<keyword evidence="2" id="KW-0472">Membrane</keyword>
<dbReference type="EMBL" id="JAFFPU010000069">
    <property type="protein sequence ID" value="MBM9578891.1"/>
    <property type="molecule type" value="Genomic_DNA"/>
</dbReference>
<keyword evidence="1" id="KW-0175">Coiled coil</keyword>
<evidence type="ECO:0000313" key="4">
    <source>
        <dbReference type="Proteomes" id="UP000724686"/>
    </source>
</evidence>
<evidence type="ECO:0000313" key="3">
    <source>
        <dbReference type="EMBL" id="MBM9578891.1"/>
    </source>
</evidence>
<organism evidence="3 4">
    <name type="scientific">Leptospira ainlahdjerensis</name>
    <dbReference type="NCBI Taxonomy" id="2810033"/>
    <lineage>
        <taxon>Bacteria</taxon>
        <taxon>Pseudomonadati</taxon>
        <taxon>Spirochaetota</taxon>
        <taxon>Spirochaetia</taxon>
        <taxon>Leptospirales</taxon>
        <taxon>Leptospiraceae</taxon>
        <taxon>Leptospira</taxon>
    </lineage>
</organism>
<accession>A0ABS2UES8</accession>
<name>A0ABS2UES8_9LEPT</name>
<evidence type="ECO:0000256" key="1">
    <source>
        <dbReference type="SAM" id="Coils"/>
    </source>
</evidence>
<keyword evidence="4" id="KW-1185">Reference proteome</keyword>
<reference evidence="3 4" key="1">
    <citation type="submission" date="2021-02" db="EMBL/GenBank/DDBJ databases">
        <title>Leptospira ainlahdjerensis sp. nov., Leptospira ainazelensis sp. nov., Leptospira abararensis sp. nov. and Leptospira chreensis sp. nov., four new species isolated from water sources in Algeria.</title>
        <authorList>
            <person name="Amara Korba A."/>
            <person name="Kainiu M."/>
            <person name="Vincent A.T."/>
            <person name="Mariet J.-F."/>
            <person name="Veyrier F.J."/>
            <person name="Goarant C."/>
            <person name="Picardeau M."/>
        </authorList>
    </citation>
    <scope>NUCLEOTIDE SEQUENCE [LARGE SCALE GENOMIC DNA]</scope>
    <source>
        <strain evidence="3 4">201903070</strain>
    </source>
</reference>
<keyword evidence="2" id="KW-1133">Transmembrane helix</keyword>
<dbReference type="Proteomes" id="UP000724686">
    <property type="component" value="Unassembled WGS sequence"/>
</dbReference>
<gene>
    <name evidence="3" type="ORF">JWG45_17230</name>
</gene>
<dbReference type="RefSeq" id="WP_205280863.1">
    <property type="nucleotide sequence ID" value="NZ_JAFFPU010000069.1"/>
</dbReference>
<protein>
    <submittedName>
        <fullName evidence="3">Uncharacterized protein</fullName>
    </submittedName>
</protein>
<comment type="caution">
    <text evidence="3">The sequence shown here is derived from an EMBL/GenBank/DDBJ whole genome shotgun (WGS) entry which is preliminary data.</text>
</comment>
<feature type="coiled-coil region" evidence="1">
    <location>
        <begin position="539"/>
        <end position="590"/>
    </location>
</feature>